<dbReference type="AlphaFoldDB" id="A0A4R5CA22"/>
<dbReference type="RefSeq" id="WP_131890626.1">
    <property type="nucleotide sequence ID" value="NZ_SMKU01000025.1"/>
</dbReference>
<accession>A0A4R5CA22</accession>
<organism evidence="2 3">
    <name type="scientific">Actinomadura rubrisoli</name>
    <dbReference type="NCBI Taxonomy" id="2530368"/>
    <lineage>
        <taxon>Bacteria</taxon>
        <taxon>Bacillati</taxon>
        <taxon>Actinomycetota</taxon>
        <taxon>Actinomycetes</taxon>
        <taxon>Streptosporangiales</taxon>
        <taxon>Thermomonosporaceae</taxon>
        <taxon>Actinomadura</taxon>
    </lineage>
</organism>
<keyword evidence="3" id="KW-1185">Reference proteome</keyword>
<protein>
    <submittedName>
        <fullName evidence="2">Uncharacterized protein</fullName>
    </submittedName>
</protein>
<name>A0A4R5CA22_9ACTN</name>
<proteinExistence type="predicted"/>
<feature type="region of interest" description="Disordered" evidence="1">
    <location>
        <begin position="1"/>
        <end position="24"/>
    </location>
</feature>
<evidence type="ECO:0000313" key="3">
    <source>
        <dbReference type="Proteomes" id="UP000294513"/>
    </source>
</evidence>
<comment type="caution">
    <text evidence="2">The sequence shown here is derived from an EMBL/GenBank/DDBJ whole genome shotgun (WGS) entry which is preliminary data.</text>
</comment>
<gene>
    <name evidence="2" type="ORF">E1298_08240</name>
</gene>
<evidence type="ECO:0000313" key="2">
    <source>
        <dbReference type="EMBL" id="TDD93872.1"/>
    </source>
</evidence>
<sequence>MPVPSSAITRLRPPPRSLGRRFVSRPTGLTGLAGLAGPIGENRLSRPCSAWRWTLYSRWQWSMATARAERQRRRARPPWR</sequence>
<reference evidence="2 3" key="1">
    <citation type="submission" date="2019-03" db="EMBL/GenBank/DDBJ databases">
        <title>Draft genome sequences of novel Actinobacteria.</title>
        <authorList>
            <person name="Sahin N."/>
            <person name="Ay H."/>
            <person name="Saygin H."/>
        </authorList>
    </citation>
    <scope>NUCLEOTIDE SEQUENCE [LARGE SCALE GENOMIC DNA]</scope>
    <source>
        <strain evidence="2 3">H3C3</strain>
    </source>
</reference>
<evidence type="ECO:0000256" key="1">
    <source>
        <dbReference type="SAM" id="MobiDB-lite"/>
    </source>
</evidence>
<dbReference type="Proteomes" id="UP000294513">
    <property type="component" value="Unassembled WGS sequence"/>
</dbReference>
<dbReference type="EMBL" id="SMKU01000025">
    <property type="protein sequence ID" value="TDD93872.1"/>
    <property type="molecule type" value="Genomic_DNA"/>
</dbReference>